<dbReference type="Pfam" id="PF01738">
    <property type="entry name" value="DLH"/>
    <property type="match status" value="1"/>
</dbReference>
<dbReference type="InterPro" id="IPR029058">
    <property type="entry name" value="AB_hydrolase_fold"/>
</dbReference>
<dbReference type="PANTHER" id="PTHR17630">
    <property type="entry name" value="DIENELACTONE HYDROLASE"/>
    <property type="match status" value="1"/>
</dbReference>
<evidence type="ECO:0000259" key="1">
    <source>
        <dbReference type="Pfam" id="PF01738"/>
    </source>
</evidence>
<dbReference type="InterPro" id="IPR002925">
    <property type="entry name" value="Dienelactn_hydro"/>
</dbReference>
<dbReference type="EMBL" id="LR877145">
    <property type="protein sequence ID" value="CAD2213282.1"/>
    <property type="molecule type" value="Genomic_DNA"/>
</dbReference>
<evidence type="ECO:0000313" key="3">
    <source>
        <dbReference type="Proteomes" id="UP000515908"/>
    </source>
</evidence>
<keyword evidence="2" id="KW-0378">Hydrolase</keyword>
<dbReference type="GO" id="GO:0016787">
    <property type="term" value="F:hydrolase activity"/>
    <property type="evidence" value="ECO:0007669"/>
    <property type="project" value="UniProtKB-KW"/>
</dbReference>
<dbReference type="PANTHER" id="PTHR17630:SF44">
    <property type="entry name" value="PROTEIN AIM2"/>
    <property type="match status" value="1"/>
</dbReference>
<dbReference type="AlphaFoldDB" id="A0A7G2C5Y1"/>
<feature type="domain" description="Dienelactone hydrolase" evidence="1">
    <location>
        <begin position="26"/>
        <end position="219"/>
    </location>
</feature>
<dbReference type="VEuPathDB" id="TriTrypDB:ADEAN_000072300"/>
<dbReference type="SUPFAM" id="SSF53474">
    <property type="entry name" value="alpha/beta-Hydrolases"/>
    <property type="match status" value="1"/>
</dbReference>
<evidence type="ECO:0000313" key="2">
    <source>
        <dbReference type="EMBL" id="CAD2213282.1"/>
    </source>
</evidence>
<dbReference type="Gene3D" id="3.40.50.1820">
    <property type="entry name" value="alpha/beta hydrolase"/>
    <property type="match status" value="1"/>
</dbReference>
<sequence>MSDKRCCPTDKGVPDVEYAPAGVTYYMVGPVDSKKGVLIVGDIFGIDIDNSKRYLDKLAAEGFLVVFPDFFGKKAWPVNNWPPDFESESWKVFHTYITDIDHHMKVANQTAKMMRQLGVQKICSVGMCWGTGVALRLAKEKTVDGILTAHPSFFTPESLEGYSGPIGVLFSKDEPHQEEIRAALKNHPSKAVCETYDKLDHGFLAARYEYEEGNEEQKKQLDAAEKSSFDFLHEVLK</sequence>
<name>A0A7G2C5Y1_9TRYP</name>
<protein>
    <submittedName>
        <fullName evidence="2">Dienelactone hydrolase family, putative</fullName>
    </submittedName>
</protein>
<accession>A0A7G2C5Y1</accession>
<gene>
    <name evidence="2" type="ORF">ADEAN_000072300</name>
</gene>
<dbReference type="Proteomes" id="UP000515908">
    <property type="component" value="Chromosome 01"/>
</dbReference>
<keyword evidence="3" id="KW-1185">Reference proteome</keyword>
<organism evidence="2 3">
    <name type="scientific">Angomonas deanei</name>
    <dbReference type="NCBI Taxonomy" id="59799"/>
    <lineage>
        <taxon>Eukaryota</taxon>
        <taxon>Discoba</taxon>
        <taxon>Euglenozoa</taxon>
        <taxon>Kinetoplastea</taxon>
        <taxon>Metakinetoplastina</taxon>
        <taxon>Trypanosomatida</taxon>
        <taxon>Trypanosomatidae</taxon>
        <taxon>Strigomonadinae</taxon>
        <taxon>Angomonas</taxon>
    </lineage>
</organism>
<reference evidence="2 3" key="1">
    <citation type="submission" date="2020-08" db="EMBL/GenBank/DDBJ databases">
        <authorList>
            <person name="Newling K."/>
            <person name="Davey J."/>
            <person name="Forrester S."/>
        </authorList>
    </citation>
    <scope>NUCLEOTIDE SEQUENCE [LARGE SCALE GENOMIC DNA]</scope>
    <source>
        <strain evidence="3">Crithidia deanei Carvalho (ATCC PRA-265)</strain>
    </source>
</reference>
<proteinExistence type="predicted"/>